<dbReference type="GO" id="GO:0010181">
    <property type="term" value="F:FMN binding"/>
    <property type="evidence" value="ECO:0007669"/>
    <property type="project" value="InterPro"/>
</dbReference>
<dbReference type="InterPro" id="IPR008254">
    <property type="entry name" value="Flavodoxin/NO_synth"/>
</dbReference>
<dbReference type="PROSITE" id="PS00201">
    <property type="entry name" value="FLAVODOXIN"/>
    <property type="match status" value="1"/>
</dbReference>
<sequence>MGGSGGEEQFQRRKGSSVMKSLVVYSSKSGNTKRVAEAVARGLGEDTVLATPADAPDYRDFDFVAVGFWIEKERPNFEVQKYLRRLKGKKVGVFFTLGADPASDHAQICLENVKPFFEENEVLGYFMCQGKIDPARVKWVRQMPPSEMLSTEHPAHWDRAALHPDVDDLARAAETFRSMAASLD</sequence>
<dbReference type="InterPro" id="IPR029039">
    <property type="entry name" value="Flavoprotein-like_sf"/>
</dbReference>
<dbReference type="PANTHER" id="PTHR38030">
    <property type="entry name" value="PROTOPORPHYRINOGEN IX DEHYDROGENASE [MENAQUINONE]"/>
    <property type="match status" value="1"/>
</dbReference>
<comment type="caution">
    <text evidence="3">The sequence shown here is derived from an EMBL/GenBank/DDBJ whole genome shotgun (WGS) entry which is preliminary data.</text>
</comment>
<dbReference type="InterPro" id="IPR001226">
    <property type="entry name" value="Flavodoxin_CS"/>
</dbReference>
<dbReference type="Gene3D" id="3.40.50.360">
    <property type="match status" value="1"/>
</dbReference>
<evidence type="ECO:0000313" key="3">
    <source>
        <dbReference type="EMBL" id="MST99058.1"/>
    </source>
</evidence>
<protein>
    <submittedName>
        <fullName evidence="3">Flavodoxin</fullName>
    </submittedName>
</protein>
<dbReference type="AlphaFoldDB" id="A0A844G9I8"/>
<evidence type="ECO:0000259" key="2">
    <source>
        <dbReference type="Pfam" id="PF12641"/>
    </source>
</evidence>
<dbReference type="InterPro" id="IPR052200">
    <property type="entry name" value="Protoporphyrinogen_IX_DH"/>
</dbReference>
<reference evidence="3 4" key="1">
    <citation type="submission" date="2019-08" db="EMBL/GenBank/DDBJ databases">
        <title>In-depth cultivation of the pig gut microbiome towards novel bacterial diversity and tailored functional studies.</title>
        <authorList>
            <person name="Wylensek D."/>
            <person name="Hitch T.C.A."/>
            <person name="Clavel T."/>
        </authorList>
    </citation>
    <scope>NUCLEOTIDE SEQUENCE [LARGE SCALE GENOMIC DNA]</scope>
    <source>
        <strain evidence="3 4">BBE-744-WT-12</strain>
    </source>
</reference>
<dbReference type="SUPFAM" id="SSF52218">
    <property type="entry name" value="Flavoproteins"/>
    <property type="match status" value="1"/>
</dbReference>
<comment type="cofactor">
    <cofactor evidence="1">
        <name>FMN</name>
        <dbReference type="ChEBI" id="CHEBI:58210"/>
    </cofactor>
</comment>
<feature type="domain" description="Flavodoxin-like" evidence="2">
    <location>
        <begin position="22"/>
        <end position="176"/>
    </location>
</feature>
<proteinExistence type="predicted"/>
<dbReference type="GO" id="GO:0070819">
    <property type="term" value="F:menaquinone-dependent protoporphyrinogen oxidase activity"/>
    <property type="evidence" value="ECO:0007669"/>
    <property type="project" value="TreeGrafter"/>
</dbReference>
<organism evidence="3 4">
    <name type="scientific">Victivallis lenta</name>
    <dbReference type="NCBI Taxonomy" id="2606640"/>
    <lineage>
        <taxon>Bacteria</taxon>
        <taxon>Pseudomonadati</taxon>
        <taxon>Lentisphaerota</taxon>
        <taxon>Lentisphaeria</taxon>
        <taxon>Victivallales</taxon>
        <taxon>Victivallaceae</taxon>
        <taxon>Victivallis</taxon>
    </lineage>
</organism>
<accession>A0A844G9I8</accession>
<evidence type="ECO:0000256" key="1">
    <source>
        <dbReference type="ARBA" id="ARBA00001917"/>
    </source>
</evidence>
<dbReference type="Pfam" id="PF12641">
    <property type="entry name" value="Flavodoxin_3"/>
    <property type="match status" value="1"/>
</dbReference>
<dbReference type="GO" id="GO:0009055">
    <property type="term" value="F:electron transfer activity"/>
    <property type="evidence" value="ECO:0007669"/>
    <property type="project" value="InterPro"/>
</dbReference>
<evidence type="ECO:0000313" key="4">
    <source>
        <dbReference type="Proteomes" id="UP000435649"/>
    </source>
</evidence>
<dbReference type="EMBL" id="VUNS01000028">
    <property type="protein sequence ID" value="MST99058.1"/>
    <property type="molecule type" value="Genomic_DNA"/>
</dbReference>
<gene>
    <name evidence="3" type="ORF">FYJ85_18655</name>
</gene>
<dbReference type="GO" id="GO:0006783">
    <property type="term" value="P:heme biosynthetic process"/>
    <property type="evidence" value="ECO:0007669"/>
    <property type="project" value="TreeGrafter"/>
</dbReference>
<dbReference type="Proteomes" id="UP000435649">
    <property type="component" value="Unassembled WGS sequence"/>
</dbReference>
<name>A0A844G9I8_9BACT</name>
<keyword evidence="4" id="KW-1185">Reference proteome</keyword>
<dbReference type="PANTHER" id="PTHR38030:SF2">
    <property type="entry name" value="PROTOPORPHYRINOGEN IX DEHYDROGENASE [QUINONE]"/>
    <property type="match status" value="1"/>
</dbReference>